<sequence length="55" mass="6191">MSKCNNDGCNKYMFKLLNNYLTSGKKIQLVTHVLWCSGQAGIIKTTIDNVISVQR</sequence>
<name>A0A0B6ZJW8_9EUPU</name>
<accession>A0A0B6ZJW8</accession>
<dbReference type="EMBL" id="HACG01021296">
    <property type="protein sequence ID" value="CEK68161.1"/>
    <property type="molecule type" value="Transcribed_RNA"/>
</dbReference>
<organism evidence="1">
    <name type="scientific">Arion vulgaris</name>
    <dbReference type="NCBI Taxonomy" id="1028688"/>
    <lineage>
        <taxon>Eukaryota</taxon>
        <taxon>Metazoa</taxon>
        <taxon>Spiralia</taxon>
        <taxon>Lophotrochozoa</taxon>
        <taxon>Mollusca</taxon>
        <taxon>Gastropoda</taxon>
        <taxon>Heterobranchia</taxon>
        <taxon>Euthyneura</taxon>
        <taxon>Panpulmonata</taxon>
        <taxon>Eupulmonata</taxon>
        <taxon>Stylommatophora</taxon>
        <taxon>Helicina</taxon>
        <taxon>Arionoidea</taxon>
        <taxon>Arionidae</taxon>
        <taxon>Arion</taxon>
    </lineage>
</organism>
<reference evidence="1" key="1">
    <citation type="submission" date="2014-12" db="EMBL/GenBank/DDBJ databases">
        <title>Insight into the proteome of Arion vulgaris.</title>
        <authorList>
            <person name="Aradska J."/>
            <person name="Bulat T."/>
            <person name="Smidak R."/>
            <person name="Sarate P."/>
            <person name="Gangsoo J."/>
            <person name="Sialana F."/>
            <person name="Bilban M."/>
            <person name="Lubec G."/>
        </authorList>
    </citation>
    <scope>NUCLEOTIDE SEQUENCE</scope>
    <source>
        <tissue evidence="1">Skin</tissue>
    </source>
</reference>
<proteinExistence type="predicted"/>
<evidence type="ECO:0000313" key="1">
    <source>
        <dbReference type="EMBL" id="CEK68161.1"/>
    </source>
</evidence>
<protein>
    <submittedName>
        <fullName evidence="1">Uncharacterized protein</fullName>
    </submittedName>
</protein>
<dbReference type="AlphaFoldDB" id="A0A0B6ZJW8"/>
<feature type="non-terminal residue" evidence="1">
    <location>
        <position position="55"/>
    </location>
</feature>
<gene>
    <name evidence="1" type="primary">ORF65327</name>
</gene>